<evidence type="ECO:0000313" key="1">
    <source>
        <dbReference type="EMBL" id="KKK92532.1"/>
    </source>
</evidence>
<sequence>MSNLINSDMRVGFTGTHKGMTTEQEVTVTNLFAFRPAEFHHGDCIGCDTEAHALAFLAGIRIIGHPPDNPKSRSFCTFDEIREEKPYLERNHDIVDETDILIACPEGTKEVMRSGTWATVRYAEKIGKTILLIYPSGRIFKCSPGFGRRSQ</sequence>
<name>A0A0F8ZFE5_9ZZZZ</name>
<reference evidence="1" key="1">
    <citation type="journal article" date="2015" name="Nature">
        <title>Complex archaea that bridge the gap between prokaryotes and eukaryotes.</title>
        <authorList>
            <person name="Spang A."/>
            <person name="Saw J.H."/>
            <person name="Jorgensen S.L."/>
            <person name="Zaremba-Niedzwiedzka K."/>
            <person name="Martijn J."/>
            <person name="Lind A.E."/>
            <person name="van Eijk R."/>
            <person name="Schleper C."/>
            <person name="Guy L."/>
            <person name="Ettema T.J."/>
        </authorList>
    </citation>
    <scope>NUCLEOTIDE SEQUENCE</scope>
</reference>
<evidence type="ECO:0008006" key="2">
    <source>
        <dbReference type="Google" id="ProtNLM"/>
    </source>
</evidence>
<comment type="caution">
    <text evidence="1">The sequence shown here is derived from an EMBL/GenBank/DDBJ whole genome shotgun (WGS) entry which is preliminary data.</text>
</comment>
<proteinExistence type="predicted"/>
<organism evidence="1">
    <name type="scientific">marine sediment metagenome</name>
    <dbReference type="NCBI Taxonomy" id="412755"/>
    <lineage>
        <taxon>unclassified sequences</taxon>
        <taxon>metagenomes</taxon>
        <taxon>ecological metagenomes</taxon>
    </lineage>
</organism>
<gene>
    <name evidence="1" type="ORF">LCGC14_2701970</name>
</gene>
<protein>
    <recommendedName>
        <fullName evidence="2">DUF2493 domain-containing protein</fullName>
    </recommendedName>
</protein>
<dbReference type="AlphaFoldDB" id="A0A0F8ZFE5"/>
<dbReference type="Gene3D" id="3.40.50.450">
    <property type="match status" value="1"/>
</dbReference>
<dbReference type="EMBL" id="LAZR01048172">
    <property type="protein sequence ID" value="KKK92532.1"/>
    <property type="molecule type" value="Genomic_DNA"/>
</dbReference>
<accession>A0A0F8ZFE5</accession>